<dbReference type="RefSeq" id="WP_094722827.1">
    <property type="nucleotide sequence ID" value="NZ_MWWS01000004.1"/>
</dbReference>
<comment type="similarity">
    <text evidence="1">Belongs to the IMPACT family.</text>
</comment>
<keyword evidence="6" id="KW-1185">Reference proteome</keyword>
<dbReference type="InterPro" id="IPR015269">
    <property type="entry name" value="UPF0029_Impact_C"/>
</dbReference>
<dbReference type="GO" id="GO:0006446">
    <property type="term" value="P:regulation of translational initiation"/>
    <property type="evidence" value="ECO:0007669"/>
    <property type="project" value="TreeGrafter"/>
</dbReference>
<evidence type="ECO:0000256" key="2">
    <source>
        <dbReference type="SAM" id="MobiDB-lite"/>
    </source>
</evidence>
<dbReference type="AlphaFoldDB" id="A0A261EU03"/>
<feature type="region of interest" description="Disordered" evidence="2">
    <location>
        <begin position="62"/>
        <end position="86"/>
    </location>
</feature>
<evidence type="ECO:0000313" key="5">
    <source>
        <dbReference type="EMBL" id="OZG50338.1"/>
    </source>
</evidence>
<dbReference type="Proteomes" id="UP000216004">
    <property type="component" value="Unassembled WGS sequence"/>
</dbReference>
<feature type="domain" description="Impact N-terminal" evidence="3">
    <location>
        <begin position="19"/>
        <end position="134"/>
    </location>
</feature>
<name>A0A261EU03_9BIFI</name>
<evidence type="ECO:0000259" key="4">
    <source>
        <dbReference type="Pfam" id="PF09186"/>
    </source>
</evidence>
<dbReference type="InterPro" id="IPR036956">
    <property type="entry name" value="Impact_N_sf"/>
</dbReference>
<evidence type="ECO:0000259" key="3">
    <source>
        <dbReference type="Pfam" id="PF01205"/>
    </source>
</evidence>
<dbReference type="InterPro" id="IPR001498">
    <property type="entry name" value="Impact_N"/>
</dbReference>
<evidence type="ECO:0000313" key="6">
    <source>
        <dbReference type="Proteomes" id="UP000216004"/>
    </source>
</evidence>
<dbReference type="GO" id="GO:0005737">
    <property type="term" value="C:cytoplasm"/>
    <property type="evidence" value="ECO:0007669"/>
    <property type="project" value="TreeGrafter"/>
</dbReference>
<dbReference type="SUPFAM" id="SSF54980">
    <property type="entry name" value="EF-G C-terminal domain-like"/>
    <property type="match status" value="1"/>
</dbReference>
<feature type="domain" description="UPF0029" evidence="4">
    <location>
        <begin position="150"/>
        <end position="205"/>
    </location>
</feature>
<dbReference type="InterPro" id="IPR023582">
    <property type="entry name" value="Impact"/>
</dbReference>
<evidence type="ECO:0000256" key="1">
    <source>
        <dbReference type="ARBA" id="ARBA00007665"/>
    </source>
</evidence>
<comment type="caution">
    <text evidence="5">The sequence shown here is derived from an EMBL/GenBank/DDBJ whole genome shotgun (WGS) entry which is preliminary data.</text>
</comment>
<dbReference type="SUPFAM" id="SSF54211">
    <property type="entry name" value="Ribosomal protein S5 domain 2-like"/>
    <property type="match status" value="1"/>
</dbReference>
<dbReference type="InterPro" id="IPR020568">
    <property type="entry name" value="Ribosomal_Su5_D2-typ_SF"/>
</dbReference>
<dbReference type="Pfam" id="PF01205">
    <property type="entry name" value="Impact_N"/>
    <property type="match status" value="1"/>
</dbReference>
<gene>
    <name evidence="5" type="ORF">BOCO_0855</name>
</gene>
<dbReference type="Gene3D" id="3.30.70.240">
    <property type="match status" value="1"/>
</dbReference>
<proteinExistence type="inferred from homology"/>
<feature type="compositionally biased region" description="Polar residues" evidence="2">
    <location>
        <begin position="62"/>
        <end position="76"/>
    </location>
</feature>
<dbReference type="InterPro" id="IPR035647">
    <property type="entry name" value="EFG_III/V"/>
</dbReference>
<dbReference type="Pfam" id="PF09186">
    <property type="entry name" value="DUF1949"/>
    <property type="match status" value="1"/>
</dbReference>
<dbReference type="PANTHER" id="PTHR16301:SF20">
    <property type="entry name" value="IMPACT FAMILY MEMBER YIGZ"/>
    <property type="match status" value="1"/>
</dbReference>
<dbReference type="EMBL" id="MWWS01000004">
    <property type="protein sequence ID" value="OZG50338.1"/>
    <property type="molecule type" value="Genomic_DNA"/>
</dbReference>
<reference evidence="5 6" key="1">
    <citation type="journal article" date="2017" name="BMC Genomics">
        <title>Comparative genomic and phylogenomic analyses of the Bifidobacteriaceae family.</title>
        <authorList>
            <person name="Lugli G.A."/>
            <person name="Milani C."/>
            <person name="Turroni F."/>
            <person name="Duranti S."/>
            <person name="Mancabelli L."/>
            <person name="Mangifesta M."/>
            <person name="Ferrario C."/>
            <person name="Modesto M."/>
            <person name="Mattarelli P."/>
            <person name="Jiri K."/>
            <person name="van Sinderen D."/>
            <person name="Ventura M."/>
        </authorList>
    </citation>
    <scope>NUCLEOTIDE SEQUENCE [LARGE SCALE GENOMIC DNA]</scope>
    <source>
        <strain evidence="5 6">DSM 22924</strain>
    </source>
</reference>
<protein>
    <submittedName>
        <fullName evidence="5">IMPACT family member YigZ</fullName>
    </submittedName>
</protein>
<accession>A0A261EU03</accession>
<sequence length="220" mass="23616">MHTLLNAPDQPAIGQFEERKSVFIGAACRINDQSQALAFLETRRLADPKARHVCHCAIWKSPDSSSSNQGTGNLNEHMSDDGEPSGTAGKSILEVLRRNEITNCIVTVTRYFGGILLGSGGLIRAYSTAASLALQAADLAQIVPAQCLAIQVDYSQYQRLQRLIASVHGQVSGETFTDRVSVQVNISTEQVPAFISSLTNLFNGQVQASNIGSAILLDPC</sequence>
<dbReference type="OrthoDB" id="9813771at2"/>
<dbReference type="PANTHER" id="PTHR16301">
    <property type="entry name" value="IMPACT-RELATED"/>
    <property type="match status" value="1"/>
</dbReference>
<dbReference type="Gene3D" id="3.30.230.30">
    <property type="entry name" value="Impact, N-terminal domain"/>
    <property type="match status" value="1"/>
</dbReference>
<organism evidence="5 6">
    <name type="scientific">Bombiscardovia coagulans</name>
    <dbReference type="NCBI Taxonomy" id="686666"/>
    <lineage>
        <taxon>Bacteria</taxon>
        <taxon>Bacillati</taxon>
        <taxon>Actinomycetota</taxon>
        <taxon>Actinomycetes</taxon>
        <taxon>Bifidobacteriales</taxon>
        <taxon>Bifidobacteriaceae</taxon>
        <taxon>Bombiscardovia</taxon>
    </lineage>
</organism>